<accession>A0A0J8B5C2</accession>
<dbReference type="OMA" id="YNGTACA"/>
<dbReference type="OrthoDB" id="1688824at2759"/>
<keyword evidence="8" id="KW-1185">Reference proteome</keyword>
<dbReference type="SMART" id="SM01019">
    <property type="entry name" value="B3"/>
    <property type="match status" value="3"/>
</dbReference>
<dbReference type="SUPFAM" id="SSF101936">
    <property type="entry name" value="DNA-binding pseudobarrel domain"/>
    <property type="match status" value="3"/>
</dbReference>
<evidence type="ECO:0000256" key="3">
    <source>
        <dbReference type="ARBA" id="ARBA00023125"/>
    </source>
</evidence>
<dbReference type="EMBL" id="KQ090400">
    <property type="protein sequence ID" value="KMS96191.1"/>
    <property type="molecule type" value="Genomic_DNA"/>
</dbReference>
<dbReference type="InterPro" id="IPR050655">
    <property type="entry name" value="Plant_B3_domain"/>
</dbReference>
<evidence type="ECO:0000256" key="5">
    <source>
        <dbReference type="ARBA" id="ARBA00023242"/>
    </source>
</evidence>
<comment type="subcellular location">
    <subcellularLocation>
        <location evidence="1">Nucleus</location>
    </subcellularLocation>
</comment>
<dbReference type="Gene3D" id="2.40.330.10">
    <property type="entry name" value="DNA-binding pseudobarrel domain"/>
    <property type="match status" value="3"/>
</dbReference>
<sequence length="437" mass="49831">MDNKRKLSFKRASFMKILEDSFINKLPIPPAFAKIFEECIPPWLILEIAGTRKCWRVDIEEDGNGRMYLSCGFDCFVKAHSLEAGNFLLFELEEPSILQVKIYEKDGSEKAVGTTFETDYEGSAFESPRRTPIIHQEGESSPWYTMPSVQYEAYEKQQNAIGGNKRKKGIVSATEHGLCFSVTWRNANHFIYYLTIPKAMLSGKILSNKDRVILQNRDGNSWPVELKMRPDGRMDLHKGWRQFVEDNNLTTGDTLILEFVSNNVIQVHVKRAFQVGNPPQSGQDCQIEDTQFFNMACENEELAANYTTENNTPVTVAKTERFSSELIRSSFAITWTQKTRNSYLHIPKAIANKQKLEHKDTVVLCDPEGKQWLMEVRTRQSDGRVGVGRGWADFAKAYGIGVGDTLIFEFVTDHMMKVHVIKASTEGTIKQELLQLD</sequence>
<dbReference type="CDD" id="cd10017">
    <property type="entry name" value="B3_DNA"/>
    <property type="match status" value="3"/>
</dbReference>
<evidence type="ECO:0000313" key="7">
    <source>
        <dbReference type="EMBL" id="KMS96191.1"/>
    </source>
</evidence>
<dbReference type="PANTHER" id="PTHR31920">
    <property type="entry name" value="B3 DOMAIN-CONTAINING"/>
    <property type="match status" value="1"/>
</dbReference>
<evidence type="ECO:0000259" key="6">
    <source>
        <dbReference type="PROSITE" id="PS50863"/>
    </source>
</evidence>
<dbReference type="PROSITE" id="PS50863">
    <property type="entry name" value="B3"/>
    <property type="match status" value="3"/>
</dbReference>
<evidence type="ECO:0000256" key="4">
    <source>
        <dbReference type="ARBA" id="ARBA00023163"/>
    </source>
</evidence>
<dbReference type="Pfam" id="PF02362">
    <property type="entry name" value="B3"/>
    <property type="match status" value="3"/>
</dbReference>
<dbReference type="PANTHER" id="PTHR31920:SF135">
    <property type="entry name" value="B3 DOMAIN-CONTAINING PROTEIN OS03G0621600-RELATED"/>
    <property type="match status" value="1"/>
</dbReference>
<dbReference type="InterPro" id="IPR015300">
    <property type="entry name" value="DNA-bd_pseudobarrel_sf"/>
</dbReference>
<proteinExistence type="predicted"/>
<reference evidence="7 8" key="1">
    <citation type="journal article" date="2014" name="Nature">
        <title>The genome of the recently domesticated crop plant sugar beet (Beta vulgaris).</title>
        <authorList>
            <person name="Dohm J.C."/>
            <person name="Minoche A.E."/>
            <person name="Holtgrawe D."/>
            <person name="Capella-Gutierrez S."/>
            <person name="Zakrzewski F."/>
            <person name="Tafer H."/>
            <person name="Rupp O."/>
            <person name="Sorensen T.R."/>
            <person name="Stracke R."/>
            <person name="Reinhardt R."/>
            <person name="Goesmann A."/>
            <person name="Kraft T."/>
            <person name="Schulz B."/>
            <person name="Stadler P.F."/>
            <person name="Schmidt T."/>
            <person name="Gabaldon T."/>
            <person name="Lehrach H."/>
            <person name="Weisshaar B."/>
            <person name="Himmelbauer H."/>
        </authorList>
    </citation>
    <scope>NUCLEOTIDE SEQUENCE [LARGE SCALE GENOMIC DNA]</scope>
    <source>
        <tissue evidence="7">Taproot</tissue>
    </source>
</reference>
<gene>
    <name evidence="7" type="ORF">BVRB_001010</name>
</gene>
<feature type="domain" description="TF-B3" evidence="6">
    <location>
        <begin position="179"/>
        <end position="273"/>
    </location>
</feature>
<keyword evidence="5" id="KW-0539">Nucleus</keyword>
<feature type="domain" description="TF-B3" evidence="6">
    <location>
        <begin position="329"/>
        <end position="424"/>
    </location>
</feature>
<feature type="domain" description="TF-B3" evidence="6">
    <location>
        <begin position="11"/>
        <end position="106"/>
    </location>
</feature>
<dbReference type="Proteomes" id="UP000035740">
    <property type="component" value="Unassembled WGS sequence"/>
</dbReference>
<dbReference type="AlphaFoldDB" id="A0A0J8B5C2"/>
<name>A0A0J8B5C2_BETVV</name>
<keyword evidence="3" id="KW-0238">DNA-binding</keyword>
<organism evidence="7 8">
    <name type="scientific">Beta vulgaris subsp. vulgaris</name>
    <name type="common">Beet</name>
    <dbReference type="NCBI Taxonomy" id="3555"/>
    <lineage>
        <taxon>Eukaryota</taxon>
        <taxon>Viridiplantae</taxon>
        <taxon>Streptophyta</taxon>
        <taxon>Embryophyta</taxon>
        <taxon>Tracheophyta</taxon>
        <taxon>Spermatophyta</taxon>
        <taxon>Magnoliopsida</taxon>
        <taxon>eudicotyledons</taxon>
        <taxon>Gunneridae</taxon>
        <taxon>Pentapetalae</taxon>
        <taxon>Caryophyllales</taxon>
        <taxon>Chenopodiaceae</taxon>
        <taxon>Betoideae</taxon>
        <taxon>Beta</taxon>
    </lineage>
</organism>
<dbReference type="GO" id="GO:0003677">
    <property type="term" value="F:DNA binding"/>
    <property type="evidence" value="ECO:0007669"/>
    <property type="project" value="UniProtKB-KW"/>
</dbReference>
<keyword evidence="4" id="KW-0804">Transcription</keyword>
<dbReference type="Gramene" id="KMS96191">
    <property type="protein sequence ID" value="KMS96191"/>
    <property type="gene ID" value="BVRB_001010"/>
</dbReference>
<evidence type="ECO:0000256" key="1">
    <source>
        <dbReference type="ARBA" id="ARBA00004123"/>
    </source>
</evidence>
<keyword evidence="2" id="KW-0805">Transcription regulation</keyword>
<dbReference type="InterPro" id="IPR003340">
    <property type="entry name" value="B3_DNA-bd"/>
</dbReference>
<protein>
    <recommendedName>
        <fullName evidence="6">TF-B3 domain-containing protein</fullName>
    </recommendedName>
</protein>
<evidence type="ECO:0000313" key="8">
    <source>
        <dbReference type="Proteomes" id="UP000035740"/>
    </source>
</evidence>
<dbReference type="GO" id="GO:0005634">
    <property type="term" value="C:nucleus"/>
    <property type="evidence" value="ECO:0007669"/>
    <property type="project" value="UniProtKB-SubCell"/>
</dbReference>
<evidence type="ECO:0000256" key="2">
    <source>
        <dbReference type="ARBA" id="ARBA00023015"/>
    </source>
</evidence>
<dbReference type="KEGG" id="bvg:104883436"/>